<accession>A0A0W7X8V3</accession>
<evidence type="ECO:0000313" key="3">
    <source>
        <dbReference type="EMBL" id="KUF19217.1"/>
    </source>
</evidence>
<dbReference type="GO" id="GO:0003677">
    <property type="term" value="F:DNA binding"/>
    <property type="evidence" value="ECO:0007669"/>
    <property type="project" value="InterPro"/>
</dbReference>
<dbReference type="RefSeq" id="WP_058846707.1">
    <property type="nucleotide sequence ID" value="NZ_LOCL01000028.1"/>
</dbReference>
<protein>
    <recommendedName>
        <fullName evidence="2">HTH cro/C1-type domain-containing protein</fullName>
    </recommendedName>
</protein>
<dbReference type="OrthoDB" id="5100003at2"/>
<evidence type="ECO:0000313" key="4">
    <source>
        <dbReference type="Proteomes" id="UP000054804"/>
    </source>
</evidence>
<dbReference type="CDD" id="cd00093">
    <property type="entry name" value="HTH_XRE"/>
    <property type="match status" value="1"/>
</dbReference>
<gene>
    <name evidence="3" type="ORF">AT728_22000</name>
</gene>
<evidence type="ECO:0000259" key="2">
    <source>
        <dbReference type="PROSITE" id="PS50943"/>
    </source>
</evidence>
<sequence length="346" mass="38975">MAKESANNAVKRRRAQLNLTQQETARRADVSLATWRRFENSADSASALDGFRADNLQGFARALKLSVTALRQLTDAEAAAEAEDRVEIDQSVSDVVQLFNRSFTGEPLTPADAMALANTVDFSDFTPTRNGKLHLDTSFTYEFAAYLKGEATIRDVGLLRELPELALTQVNNHWLVRMGERIMRIGSELGKGRVPRPQCLADEYALWIVIQNTDPPQIGDVLDMFPGLRNADDVFGYDPDADEPDDEHAIREDWMNRMVGGLLPPDESHGHRRYDLTLMEAYGQGVYDPGDPRHPLRWFDRDDLRERCTSELAFVRLPKEEQEARTAEALNRMSESLRPGTADNSH</sequence>
<evidence type="ECO:0000256" key="1">
    <source>
        <dbReference type="SAM" id="MobiDB-lite"/>
    </source>
</evidence>
<name>A0A0W7X8V3_9ACTN</name>
<dbReference type="SMART" id="SM00530">
    <property type="entry name" value="HTH_XRE"/>
    <property type="match status" value="1"/>
</dbReference>
<dbReference type="AlphaFoldDB" id="A0A0W7X8V3"/>
<dbReference type="InterPro" id="IPR010982">
    <property type="entry name" value="Lambda_DNA-bd_dom_sf"/>
</dbReference>
<feature type="region of interest" description="Disordered" evidence="1">
    <location>
        <begin position="1"/>
        <end position="22"/>
    </location>
</feature>
<dbReference type="Gene3D" id="1.10.260.40">
    <property type="entry name" value="lambda repressor-like DNA-binding domains"/>
    <property type="match status" value="1"/>
</dbReference>
<dbReference type="SUPFAM" id="SSF47413">
    <property type="entry name" value="lambda repressor-like DNA-binding domains"/>
    <property type="match status" value="1"/>
</dbReference>
<comment type="caution">
    <text evidence="3">The sequence shown here is derived from an EMBL/GenBank/DDBJ whole genome shotgun (WGS) entry which is preliminary data.</text>
</comment>
<dbReference type="Proteomes" id="UP000054804">
    <property type="component" value="Unassembled WGS sequence"/>
</dbReference>
<dbReference type="InterPro" id="IPR001387">
    <property type="entry name" value="Cro/C1-type_HTH"/>
</dbReference>
<dbReference type="PROSITE" id="PS50943">
    <property type="entry name" value="HTH_CROC1"/>
    <property type="match status" value="1"/>
</dbReference>
<dbReference type="EMBL" id="LOCL01000028">
    <property type="protein sequence ID" value="KUF19217.1"/>
    <property type="molecule type" value="Genomic_DNA"/>
</dbReference>
<organism evidence="3 4">
    <name type="scientific">Streptomyces silvensis</name>
    <dbReference type="NCBI Taxonomy" id="1765722"/>
    <lineage>
        <taxon>Bacteria</taxon>
        <taxon>Bacillati</taxon>
        <taxon>Actinomycetota</taxon>
        <taxon>Actinomycetes</taxon>
        <taxon>Kitasatosporales</taxon>
        <taxon>Streptomycetaceae</taxon>
        <taxon>Streptomyces</taxon>
    </lineage>
</organism>
<feature type="domain" description="HTH cro/C1-type" evidence="2">
    <location>
        <begin position="10"/>
        <end position="70"/>
    </location>
</feature>
<feature type="region of interest" description="Disordered" evidence="1">
    <location>
        <begin position="321"/>
        <end position="346"/>
    </location>
</feature>
<keyword evidence="4" id="KW-1185">Reference proteome</keyword>
<proteinExistence type="predicted"/>
<reference evidence="3 4" key="1">
    <citation type="submission" date="2015-12" db="EMBL/GenBank/DDBJ databases">
        <title>Draft genome sequence of Streptomyces silvensis ATCC 53525, a producer of novel hormone antagonists.</title>
        <authorList>
            <person name="Johnston C.W."/>
            <person name="Li Y."/>
            <person name="Magarvey N.A."/>
        </authorList>
    </citation>
    <scope>NUCLEOTIDE SEQUENCE [LARGE SCALE GENOMIC DNA]</scope>
    <source>
        <strain evidence="3 4">ATCC 53525</strain>
    </source>
</reference>